<reference evidence="2" key="1">
    <citation type="submission" date="2018-05" db="EMBL/GenBank/DDBJ databases">
        <authorList>
            <person name="Lanie J.A."/>
            <person name="Ng W.-L."/>
            <person name="Kazmierczak K.M."/>
            <person name="Andrzejewski T.M."/>
            <person name="Davidsen T.M."/>
            <person name="Wayne K.J."/>
            <person name="Tettelin H."/>
            <person name="Glass J.I."/>
            <person name="Rusch D."/>
            <person name="Podicherti R."/>
            <person name="Tsui H.-C.T."/>
            <person name="Winkler M.E."/>
        </authorList>
    </citation>
    <scope>NUCLEOTIDE SEQUENCE</scope>
</reference>
<gene>
    <name evidence="2" type="ORF">METZ01_LOCUS333540</name>
</gene>
<dbReference type="AlphaFoldDB" id="A0A382Q5J8"/>
<protein>
    <submittedName>
        <fullName evidence="2">Uncharacterized protein</fullName>
    </submittedName>
</protein>
<feature type="compositionally biased region" description="Polar residues" evidence="1">
    <location>
        <begin position="23"/>
        <end position="40"/>
    </location>
</feature>
<name>A0A382Q5J8_9ZZZZ</name>
<sequence>MLRHIGQSVCLLLLAICLTGCNRSPSGSTSRTEVSPNNPSEKYLSLMNAGKNYLDQGDATN</sequence>
<proteinExistence type="predicted"/>
<evidence type="ECO:0000313" key="2">
    <source>
        <dbReference type="EMBL" id="SVC80686.1"/>
    </source>
</evidence>
<accession>A0A382Q5J8</accession>
<feature type="non-terminal residue" evidence="2">
    <location>
        <position position="61"/>
    </location>
</feature>
<dbReference type="EMBL" id="UINC01112039">
    <property type="protein sequence ID" value="SVC80686.1"/>
    <property type="molecule type" value="Genomic_DNA"/>
</dbReference>
<organism evidence="2">
    <name type="scientific">marine metagenome</name>
    <dbReference type="NCBI Taxonomy" id="408172"/>
    <lineage>
        <taxon>unclassified sequences</taxon>
        <taxon>metagenomes</taxon>
        <taxon>ecological metagenomes</taxon>
    </lineage>
</organism>
<feature type="region of interest" description="Disordered" evidence="1">
    <location>
        <begin position="23"/>
        <end position="42"/>
    </location>
</feature>
<evidence type="ECO:0000256" key="1">
    <source>
        <dbReference type="SAM" id="MobiDB-lite"/>
    </source>
</evidence>